<dbReference type="InterPro" id="IPR006103">
    <property type="entry name" value="Glyco_hydro_2_cat"/>
</dbReference>
<dbReference type="Gene3D" id="2.60.120.260">
    <property type="entry name" value="Galactose-binding domain-like"/>
    <property type="match status" value="3"/>
</dbReference>
<dbReference type="Proteomes" id="UP001338137">
    <property type="component" value="Unassembled WGS sequence"/>
</dbReference>
<evidence type="ECO:0000256" key="4">
    <source>
        <dbReference type="ARBA" id="ARBA00022801"/>
    </source>
</evidence>
<proteinExistence type="inferred from homology"/>
<evidence type="ECO:0000256" key="6">
    <source>
        <dbReference type="SAM" id="MobiDB-lite"/>
    </source>
</evidence>
<dbReference type="Pfam" id="PF02368">
    <property type="entry name" value="Big_2"/>
    <property type="match status" value="3"/>
</dbReference>
<dbReference type="InterPro" id="IPR008979">
    <property type="entry name" value="Galactose-bd-like_sf"/>
</dbReference>
<comment type="similarity">
    <text evidence="2">Belongs to the glycosyl hydrolase 2 family.</text>
</comment>
<evidence type="ECO:0000256" key="1">
    <source>
        <dbReference type="ARBA" id="ARBA00001412"/>
    </source>
</evidence>
<dbReference type="Gene3D" id="3.20.20.80">
    <property type="entry name" value="Glycosidases"/>
    <property type="match status" value="1"/>
</dbReference>
<dbReference type="InterPro" id="IPR003343">
    <property type="entry name" value="Big_2"/>
</dbReference>
<dbReference type="InterPro" id="IPR008964">
    <property type="entry name" value="Invasin/intimin_cell_adhesion"/>
</dbReference>
<dbReference type="SUPFAM" id="SSF49785">
    <property type="entry name" value="Galactose-binding domain-like"/>
    <property type="match status" value="1"/>
</dbReference>
<feature type="domain" description="SLH" evidence="7">
    <location>
        <begin position="1916"/>
        <end position="1976"/>
    </location>
</feature>
<feature type="domain" description="SLH" evidence="7">
    <location>
        <begin position="1853"/>
        <end position="1912"/>
    </location>
</feature>
<dbReference type="PANTHER" id="PTHR46323:SF2">
    <property type="entry name" value="BETA-GALACTOSIDASE"/>
    <property type="match status" value="1"/>
</dbReference>
<evidence type="ECO:0000256" key="2">
    <source>
        <dbReference type="ARBA" id="ARBA00007401"/>
    </source>
</evidence>
<dbReference type="SUPFAM" id="SSF74650">
    <property type="entry name" value="Galactose mutarotase-like"/>
    <property type="match status" value="1"/>
</dbReference>
<organism evidence="8 9">
    <name type="scientific">Paenibacillus alba</name>
    <dbReference type="NCBI Taxonomy" id="1197127"/>
    <lineage>
        <taxon>Bacteria</taxon>
        <taxon>Bacillati</taxon>
        <taxon>Bacillota</taxon>
        <taxon>Bacilli</taxon>
        <taxon>Bacillales</taxon>
        <taxon>Paenibacillaceae</taxon>
        <taxon>Paenibacillus</taxon>
    </lineage>
</organism>
<keyword evidence="9" id="KW-1185">Reference proteome</keyword>
<evidence type="ECO:0000313" key="8">
    <source>
        <dbReference type="EMBL" id="MEC0227695.1"/>
    </source>
</evidence>
<dbReference type="Pfam" id="PF02836">
    <property type="entry name" value="Glyco_hydro_2_C"/>
    <property type="match status" value="1"/>
</dbReference>
<dbReference type="InterPro" id="IPR050347">
    <property type="entry name" value="Bact_Beta-galactosidase"/>
</dbReference>
<dbReference type="SUPFAM" id="SSF51445">
    <property type="entry name" value="(Trans)glycosidases"/>
    <property type="match status" value="1"/>
</dbReference>
<dbReference type="InterPro" id="IPR006101">
    <property type="entry name" value="Glyco_hydro_2"/>
</dbReference>
<dbReference type="Pfam" id="PF00395">
    <property type="entry name" value="SLH"/>
    <property type="match status" value="3"/>
</dbReference>
<gene>
    <name evidence="8" type="ORF">P4I72_11220</name>
</gene>
<protein>
    <recommendedName>
        <fullName evidence="3">beta-galactosidase</fullName>
        <ecNumber evidence="3">3.2.1.23</ecNumber>
    </recommendedName>
</protein>
<dbReference type="InterPro" id="IPR001119">
    <property type="entry name" value="SLH_dom"/>
</dbReference>
<dbReference type="EMBL" id="JARLKY010000023">
    <property type="protein sequence ID" value="MEC0227695.1"/>
    <property type="molecule type" value="Genomic_DNA"/>
</dbReference>
<evidence type="ECO:0000256" key="3">
    <source>
        <dbReference type="ARBA" id="ARBA00012756"/>
    </source>
</evidence>
<dbReference type="Pfam" id="PF00703">
    <property type="entry name" value="Glyco_hydro_2"/>
    <property type="match status" value="1"/>
</dbReference>
<feature type="compositionally biased region" description="Low complexity" evidence="6">
    <location>
        <begin position="1548"/>
        <end position="1558"/>
    </location>
</feature>
<feature type="domain" description="SLH" evidence="7">
    <location>
        <begin position="1789"/>
        <end position="1852"/>
    </location>
</feature>
<dbReference type="SUPFAM" id="SSF49373">
    <property type="entry name" value="Invasin/intimin cell-adhesion fragments"/>
    <property type="match status" value="2"/>
</dbReference>
<dbReference type="InterPro" id="IPR011013">
    <property type="entry name" value="Gal_mutarotase_sf_dom"/>
</dbReference>
<keyword evidence="5" id="KW-0326">Glycosidase</keyword>
<dbReference type="InterPro" id="IPR006102">
    <property type="entry name" value="Ig-like_GH2"/>
</dbReference>
<keyword evidence="4 8" id="KW-0378">Hydrolase</keyword>
<dbReference type="PANTHER" id="PTHR46323">
    <property type="entry name" value="BETA-GALACTOSIDASE"/>
    <property type="match status" value="1"/>
</dbReference>
<accession>A0ABU6G293</accession>
<dbReference type="PROSITE" id="PS51272">
    <property type="entry name" value="SLH"/>
    <property type="match status" value="3"/>
</dbReference>
<dbReference type="Pfam" id="PF02837">
    <property type="entry name" value="Glyco_hydro_2_N"/>
    <property type="match status" value="1"/>
</dbReference>
<dbReference type="EC" id="3.2.1.23" evidence="3"/>
<comment type="catalytic activity">
    <reaction evidence="1">
        <text>Hydrolysis of terminal non-reducing beta-D-galactose residues in beta-D-galactosides.</text>
        <dbReference type="EC" id="3.2.1.23"/>
    </reaction>
</comment>
<dbReference type="GO" id="GO:0016787">
    <property type="term" value="F:hydrolase activity"/>
    <property type="evidence" value="ECO:0007669"/>
    <property type="project" value="UniProtKB-KW"/>
</dbReference>
<dbReference type="InterPro" id="IPR036156">
    <property type="entry name" value="Beta-gal/glucu_dom_sf"/>
</dbReference>
<comment type="caution">
    <text evidence="8">The sequence shown here is derived from an EMBL/GenBank/DDBJ whole genome shotgun (WGS) entry which is preliminary data.</text>
</comment>
<evidence type="ECO:0000313" key="9">
    <source>
        <dbReference type="Proteomes" id="UP001338137"/>
    </source>
</evidence>
<sequence length="1976" mass="213613">MRTKKDQSIYLIVTILIITCIMHFAPQSAEANAVWSRPQIVPIPNSVSGVANPVISLGGTWKFTMSTPTDFWKNTTDPSSWSDIQVPGEAFMQNFNISQDYEYPYKKQVSIPSDYNGKRVILRFEGVYSYARIWVNGNYVRDHTGGFTAWDCDITDYVTPGQSAWITVGVTDKSNDISDEDGYAKHNIGGILRDVKLVALPQSYVTRLHASTDFDATYTNATLNVTGAASLNGASNATLNFNLKDPQGNDVAMSPGSMNLSTSTAERTVSIPVAAPQKWDAEHPNLYTLTANLEVGGSTVQTITKKIGFRKVVKNGNQVFVNGKEIKLRGVNAHDIHPLLGRATNDALDDATVAKFADANINFIRTSHYPKSDAFLDAADKYGVYIEEESAVVWQAEDYGKSTIHDANFTASYMNQFSEMLEKDLTHPSIIIWSLGNETKWGINFQKELDYVKAEDPTRLTVVSWGNTATDINSSHYPNYNGNLAPSGTQPTIHDEYVHVNSYNTDTQKRDPNARNFWGESIKKFWENMFPTTGALGGAIWASPDEVFQSPLNNWIGGYGEWGIIDGWRREKPEFWLTKKAYSPIRIPDVPVGNPGSGKTMQIPIENWFDHTNLNEVSFNWRAGSDSGSITNLNVAPHKKGTLVIPGRNWQYGDIVNIQVYKSSKLIDEYNLTVGTPVQTFEAVQGTAPVVTENGSNITVSGSNFSIVFSKASGQVTNGTYNGSTILVGGPRINLAPVNLPAFSLSSISQTVQGNQAVIRISGTYGTMGANFTVSVDGAGLVTTGYRLTNPIEGAKETGVIYDVSGSVDRLSWDRKGLWSAYPADHIGRNTGVANKISENNDAYRVKPTWSWSQDMKDFFLYGSNDTGGRGTNDFRSQKEYIHYASAIMSGSNNRLRAESDGTAAVRMEINKNRIDDRDPSITYSGAWSDFNDAGDYKSTEKYSNTVGAYAQYTFTGTGISLIGAKNNNMGTCDIYIDGTLVQSDIELYEANKNFQQALYTHTGLSNGTHTIKVVVKSGFVVIDAFEPSGGSPTSIAMAINNQWAYDDLEWGNYETSMTVPSGYSNTVKMRLTDNDSSSITYNPVTRTENDNTTGTGTNQFDYVGSWGYYGSQSGAYQNDNHYSNTAGAYALLRFTGSKVQLYGAKNNNQGIAAFSIDNGPETLVDTYAPSRSDQQLLFESDELKNQEHVLRIRVTGQKKANANDSFLSIDRADIQLGVSGKTDVVDPVKVATINITSSGNVSTITAKGGSLQLQAAVLPANATNKSVTWAVYETDGATATDKATINQSGLLTAAKDGIVKVIATATDGSVVQGEMVITLSGQTDVVDPGADPVDVATINIASAGNVSTISTKGGTLQLQAAVLPANATNKSVTWAVYEADGATATDEAIIDVNGLLTAVKDGTVKVVATAVDGSKVHGEMVIRLSGQTDIVDPGTDPVDVATINIASAGNVSTITAKDGSLQLQASVLPANATYKSVTWAVYEADGRTPTDKATIDVNGLLTAAKDGIVKVVATANDGSLVFGNKVITISGQNDNPGPNPGSGSSGGSSSSSGSVNPTTPPVKEDPTRYVPKDAELRVEPAQENQTAITAIINRERLAQKLADLKAASSSILNFELPGEYEKNAVQLPLDILYNSMKENKGTVLTLRSHLGSYNLPLSILNREDVASAVNMEGAVLIIRMDKAKSQYEKQFEQSIANKGMKRVSEMIDYKVILKSKDKEVEITNFGNSFITRVMNVDGAIQDSSIATAVVYDPATGELKFVPSVFAVINGKTEVTITRNTNSLYAIVQNKKTFDDMVGHWAQKDVENLASKMVIDGTTDRTYTPEMQVTRAQFAALLVRGLGLPIETTPSVFTDVAATQWYASEVGTAAKYGLVQGVGEGRFNPDQRITREQMVVMMMKAVHLVQGESKTGVKPTISFSDQDQLSDYARGAIAEAVSKDLVHGKTATTFAPQDAATRAEAAALIKQAMQYLKLIN</sequence>
<dbReference type="RefSeq" id="WP_326071994.1">
    <property type="nucleotide sequence ID" value="NZ_JARLKY010000023.1"/>
</dbReference>
<evidence type="ECO:0000256" key="5">
    <source>
        <dbReference type="ARBA" id="ARBA00023295"/>
    </source>
</evidence>
<name>A0ABU6G293_9BACL</name>
<evidence type="ECO:0000259" key="7">
    <source>
        <dbReference type="PROSITE" id="PS51272"/>
    </source>
</evidence>
<reference evidence="8 9" key="1">
    <citation type="submission" date="2023-03" db="EMBL/GenBank/DDBJ databases">
        <title>Bacillus Genome Sequencing.</title>
        <authorList>
            <person name="Dunlap C."/>
        </authorList>
    </citation>
    <scope>NUCLEOTIDE SEQUENCE [LARGE SCALE GENOMIC DNA]</scope>
    <source>
        <strain evidence="8 9">BD-533</strain>
    </source>
</reference>
<dbReference type="InterPro" id="IPR017853">
    <property type="entry name" value="GH"/>
</dbReference>
<dbReference type="SUPFAM" id="SSF49303">
    <property type="entry name" value="beta-Galactosidase/glucuronidase domain"/>
    <property type="match status" value="1"/>
</dbReference>
<feature type="region of interest" description="Disordered" evidence="6">
    <location>
        <begin position="1532"/>
        <end position="1570"/>
    </location>
</feature>
<dbReference type="SMART" id="SM00635">
    <property type="entry name" value="BID_2"/>
    <property type="match status" value="3"/>
</dbReference>
<dbReference type="InterPro" id="IPR006104">
    <property type="entry name" value="Glyco_hydro_2_N"/>
</dbReference>
<dbReference type="Gene3D" id="2.60.40.10">
    <property type="entry name" value="Immunoglobulins"/>
    <property type="match status" value="1"/>
</dbReference>
<dbReference type="PRINTS" id="PR00132">
    <property type="entry name" value="GLHYDRLASE2"/>
</dbReference>
<dbReference type="Gene3D" id="2.60.40.1080">
    <property type="match status" value="3"/>
</dbReference>
<dbReference type="InterPro" id="IPR013783">
    <property type="entry name" value="Ig-like_fold"/>
</dbReference>